<dbReference type="AlphaFoldDB" id="A0AAX6GFU4"/>
<evidence type="ECO:0000313" key="9">
    <source>
        <dbReference type="Proteomes" id="UP001140949"/>
    </source>
</evidence>
<evidence type="ECO:0000256" key="2">
    <source>
        <dbReference type="ARBA" id="ARBA00008402"/>
    </source>
</evidence>
<accession>A0AAX6GFU4</accession>
<comment type="similarity">
    <text evidence="2">Belongs to the NASP family.</text>
</comment>
<dbReference type="Pfam" id="PF10516">
    <property type="entry name" value="SHNi-TPR"/>
    <property type="match status" value="1"/>
</dbReference>
<evidence type="ECO:0000256" key="5">
    <source>
        <dbReference type="ARBA" id="ARBA00023242"/>
    </source>
</evidence>
<evidence type="ECO:0000259" key="7">
    <source>
        <dbReference type="Pfam" id="PF10516"/>
    </source>
</evidence>
<feature type="region of interest" description="Disordered" evidence="6">
    <location>
        <begin position="439"/>
        <end position="474"/>
    </location>
</feature>
<feature type="compositionally biased region" description="Acidic residues" evidence="6">
    <location>
        <begin position="177"/>
        <end position="195"/>
    </location>
</feature>
<keyword evidence="9" id="KW-1185">Reference proteome</keyword>
<dbReference type="GO" id="GO:0005654">
    <property type="term" value="C:nucleoplasm"/>
    <property type="evidence" value="ECO:0007669"/>
    <property type="project" value="TreeGrafter"/>
</dbReference>
<dbReference type="InterPro" id="IPR051730">
    <property type="entry name" value="NASP-like"/>
</dbReference>
<dbReference type="GO" id="GO:0006335">
    <property type="term" value="P:DNA replication-dependent chromatin assembly"/>
    <property type="evidence" value="ECO:0007669"/>
    <property type="project" value="TreeGrafter"/>
</dbReference>
<evidence type="ECO:0000256" key="4">
    <source>
        <dbReference type="ARBA" id="ARBA00022803"/>
    </source>
</evidence>
<evidence type="ECO:0000313" key="8">
    <source>
        <dbReference type="EMBL" id="KAJ6827091.1"/>
    </source>
</evidence>
<name>A0AAX6GFU4_IRIPA</name>
<sequence length="474" mass="50062">MSSNEETLVEEKALNCSGEEADHSSHINGDSSSKEAGGSSSAHPTKEEGSEEETLERAAKLFEKGSKAIEDGDYVDAVDSLSRALEIRVVHHGELATECAMSYYKYGCALLYKSQEEADPLINVPKSTPKNSDKDNALNHGEGSGSSKGPASDAVQDNLSCGNEEVEEGANGKAQEDDNDGSDGEESAEADEDDSDLDLAWKMLDVARAIVEKSPEDTILKVNILSALGEVSMEREDFETSLNDYLKALSILERLVEPDNRRIVELNFRVSLVLEVGGKVEEAIPYCQKAISVCKSRLKRLSEDVNLAGLPVHNATSASDEGGNQVSSEAGADPCIEEDEKVALSGVLSELERKLEDLQQAVSNPNSIFSEIMKMVASKSASAETNLPNTESRSLMGSSQLGAATSGFDSPTISTAATNGGVTHLGVVGRGVKRASLNPVGAQPLSKKPSLDTSAETAASSISEAAVDSSSQNA</sequence>
<dbReference type="Gene3D" id="1.25.40.10">
    <property type="entry name" value="Tetratricopeptide repeat domain"/>
    <property type="match status" value="1"/>
</dbReference>
<organism evidence="8 9">
    <name type="scientific">Iris pallida</name>
    <name type="common">Sweet iris</name>
    <dbReference type="NCBI Taxonomy" id="29817"/>
    <lineage>
        <taxon>Eukaryota</taxon>
        <taxon>Viridiplantae</taxon>
        <taxon>Streptophyta</taxon>
        <taxon>Embryophyta</taxon>
        <taxon>Tracheophyta</taxon>
        <taxon>Spermatophyta</taxon>
        <taxon>Magnoliopsida</taxon>
        <taxon>Liliopsida</taxon>
        <taxon>Asparagales</taxon>
        <taxon>Iridaceae</taxon>
        <taxon>Iridoideae</taxon>
        <taxon>Irideae</taxon>
        <taxon>Iris</taxon>
    </lineage>
</organism>
<feature type="compositionally biased region" description="Polar residues" evidence="6">
    <location>
        <begin position="314"/>
        <end position="328"/>
    </location>
</feature>
<evidence type="ECO:0000256" key="1">
    <source>
        <dbReference type="ARBA" id="ARBA00004123"/>
    </source>
</evidence>
<dbReference type="GO" id="GO:0034080">
    <property type="term" value="P:CENP-A containing chromatin assembly"/>
    <property type="evidence" value="ECO:0007669"/>
    <property type="project" value="TreeGrafter"/>
</dbReference>
<dbReference type="InterPro" id="IPR011990">
    <property type="entry name" value="TPR-like_helical_dom_sf"/>
</dbReference>
<feature type="region of interest" description="Disordered" evidence="6">
    <location>
        <begin position="1"/>
        <end position="56"/>
    </location>
</feature>
<dbReference type="Proteomes" id="UP001140949">
    <property type="component" value="Unassembled WGS sequence"/>
</dbReference>
<comment type="subcellular location">
    <subcellularLocation>
        <location evidence="1">Nucleus</location>
    </subcellularLocation>
</comment>
<dbReference type="SMART" id="SM00028">
    <property type="entry name" value="TPR"/>
    <property type="match status" value="3"/>
</dbReference>
<gene>
    <name evidence="8" type="ORF">M6B38_367590</name>
</gene>
<dbReference type="InterPro" id="IPR019734">
    <property type="entry name" value="TPR_rpt"/>
</dbReference>
<keyword evidence="3" id="KW-0677">Repeat</keyword>
<feature type="compositionally biased region" description="Polar residues" evidence="6">
    <location>
        <begin position="145"/>
        <end position="161"/>
    </location>
</feature>
<feature type="region of interest" description="Disordered" evidence="6">
    <location>
        <begin position="314"/>
        <end position="334"/>
    </location>
</feature>
<feature type="region of interest" description="Disordered" evidence="6">
    <location>
        <begin position="122"/>
        <end position="195"/>
    </location>
</feature>
<dbReference type="GO" id="GO:0042393">
    <property type="term" value="F:histone binding"/>
    <property type="evidence" value="ECO:0007669"/>
    <property type="project" value="TreeGrafter"/>
</dbReference>
<dbReference type="PANTHER" id="PTHR15081">
    <property type="entry name" value="NUCLEAR AUTOANTIGENIC SPERM PROTEIN NASP -RELATED"/>
    <property type="match status" value="1"/>
</dbReference>
<dbReference type="SUPFAM" id="SSF48452">
    <property type="entry name" value="TPR-like"/>
    <property type="match status" value="1"/>
</dbReference>
<keyword evidence="5" id="KW-0539">Nucleus</keyword>
<proteinExistence type="inferred from homology"/>
<feature type="compositionally biased region" description="Low complexity" evidence="6">
    <location>
        <begin position="453"/>
        <end position="474"/>
    </location>
</feature>
<feature type="domain" description="Tetratricopeptide SHNi-TPR" evidence="7">
    <location>
        <begin position="225"/>
        <end position="259"/>
    </location>
</feature>
<evidence type="ECO:0000256" key="3">
    <source>
        <dbReference type="ARBA" id="ARBA00022737"/>
    </source>
</evidence>
<keyword evidence="4" id="KW-0802">TPR repeat</keyword>
<reference evidence="8" key="1">
    <citation type="journal article" date="2023" name="GigaByte">
        <title>Genome assembly of the bearded iris, Iris pallida Lam.</title>
        <authorList>
            <person name="Bruccoleri R.E."/>
            <person name="Oakeley E.J."/>
            <person name="Faust A.M.E."/>
            <person name="Altorfer M."/>
            <person name="Dessus-Babus S."/>
            <person name="Burckhardt D."/>
            <person name="Oertli M."/>
            <person name="Naumann U."/>
            <person name="Petersen F."/>
            <person name="Wong J."/>
        </authorList>
    </citation>
    <scope>NUCLEOTIDE SEQUENCE</scope>
    <source>
        <strain evidence="8">GSM-AAB239-AS_SAM_17_03QT</strain>
    </source>
</reference>
<comment type="caution">
    <text evidence="8">The sequence shown here is derived from an EMBL/GenBank/DDBJ whole genome shotgun (WGS) entry which is preliminary data.</text>
</comment>
<dbReference type="PANTHER" id="PTHR15081:SF1">
    <property type="entry name" value="NUCLEAR AUTOANTIGENIC SPERM PROTEIN"/>
    <property type="match status" value="1"/>
</dbReference>
<protein>
    <submittedName>
        <fullName evidence="8">NASP-related protein sim3</fullName>
    </submittedName>
</protein>
<dbReference type="EMBL" id="JANAVB010020400">
    <property type="protein sequence ID" value="KAJ6827091.1"/>
    <property type="molecule type" value="Genomic_DNA"/>
</dbReference>
<evidence type="ECO:0000256" key="6">
    <source>
        <dbReference type="SAM" id="MobiDB-lite"/>
    </source>
</evidence>
<dbReference type="InterPro" id="IPR019544">
    <property type="entry name" value="Tetratricopeptide_SHNi-TPR_dom"/>
</dbReference>
<reference evidence="8" key="2">
    <citation type="submission" date="2023-04" db="EMBL/GenBank/DDBJ databases">
        <authorList>
            <person name="Bruccoleri R.E."/>
            <person name="Oakeley E.J."/>
            <person name="Faust A.-M."/>
            <person name="Dessus-Babus S."/>
            <person name="Altorfer M."/>
            <person name="Burckhardt D."/>
            <person name="Oertli M."/>
            <person name="Naumann U."/>
            <person name="Petersen F."/>
            <person name="Wong J."/>
        </authorList>
    </citation>
    <scope>NUCLEOTIDE SEQUENCE</scope>
    <source>
        <strain evidence="8">GSM-AAB239-AS_SAM_17_03QT</strain>
        <tissue evidence="8">Leaf</tissue>
    </source>
</reference>